<evidence type="ECO:0000256" key="4">
    <source>
        <dbReference type="ARBA" id="ARBA00016145"/>
    </source>
</evidence>
<comment type="similarity">
    <text evidence="2">Belongs to the bacterial histone-like protein family.</text>
</comment>
<evidence type="ECO:0000256" key="6">
    <source>
        <dbReference type="ARBA" id="ARBA00022921"/>
    </source>
</evidence>
<protein>
    <recommendedName>
        <fullName evidence="4">Viral histone-like protein</fullName>
    </recommendedName>
    <alternativeName>
        <fullName evidence="9">DNA-binding protein pA104R</fullName>
    </alternativeName>
    <alternativeName>
        <fullName evidence="8">pA104R</fullName>
    </alternativeName>
</protein>
<dbReference type="InterPro" id="IPR010992">
    <property type="entry name" value="IHF-like_DNA-bd_dom_sf"/>
</dbReference>
<dbReference type="AlphaFoldDB" id="A0A7J0A829"/>
<keyword evidence="7" id="KW-0238">DNA-binding</keyword>
<evidence type="ECO:0000256" key="7">
    <source>
        <dbReference type="ARBA" id="ARBA00023125"/>
    </source>
</evidence>
<dbReference type="GeneID" id="93049456"/>
<evidence type="ECO:0000256" key="2">
    <source>
        <dbReference type="ARBA" id="ARBA00010529"/>
    </source>
</evidence>
<dbReference type="OrthoDB" id="1081471at2"/>
<feature type="compositionally biased region" description="Gly residues" evidence="11">
    <location>
        <begin position="150"/>
        <end position="166"/>
    </location>
</feature>
<comment type="subunit">
    <text evidence="3">Homodimer.</text>
</comment>
<dbReference type="GO" id="GO:0003677">
    <property type="term" value="F:DNA binding"/>
    <property type="evidence" value="ECO:0007669"/>
    <property type="project" value="UniProtKB-KW"/>
</dbReference>
<dbReference type="Proteomes" id="UP000491181">
    <property type="component" value="Unassembled WGS sequence"/>
</dbReference>
<accession>A0A7J0A829</accession>
<dbReference type="GO" id="GO:0030527">
    <property type="term" value="F:structural constituent of chromatin"/>
    <property type="evidence" value="ECO:0007669"/>
    <property type="project" value="InterPro"/>
</dbReference>
<dbReference type="Pfam" id="PF18291">
    <property type="entry name" value="HU-HIG"/>
    <property type="match status" value="1"/>
</dbReference>
<dbReference type="GO" id="GO:0006260">
    <property type="term" value="P:DNA replication"/>
    <property type="evidence" value="ECO:0007669"/>
    <property type="project" value="UniProtKB-KW"/>
</dbReference>
<feature type="domain" description="HU" evidence="12">
    <location>
        <begin position="1"/>
        <end position="123"/>
    </location>
</feature>
<proteinExistence type="inferred from homology"/>
<evidence type="ECO:0000256" key="3">
    <source>
        <dbReference type="ARBA" id="ARBA00011738"/>
    </source>
</evidence>
<comment type="subcellular location">
    <subcellularLocation>
        <location evidence="1">Virion</location>
    </subcellularLocation>
</comment>
<name>A0A7J0A829_9BACE</name>
<comment type="caution">
    <text evidence="13">The sequence shown here is derived from an EMBL/GenBank/DDBJ whole genome shotgun (WGS) entry which is preliminary data.</text>
</comment>
<reference evidence="13 14" key="1">
    <citation type="journal article" date="2020" name="Microbiome">
        <title>Single-cell genomics of uncultured bacteria reveals dietary fiber responders in the mouse gut microbiota.</title>
        <authorList>
            <person name="Chijiiwa R."/>
            <person name="Hosokawa M."/>
            <person name="Kogawa M."/>
            <person name="Nishikawa Y."/>
            <person name="Ide K."/>
            <person name="Sakanashi C."/>
            <person name="Takahashi K."/>
            <person name="Takeyama H."/>
        </authorList>
    </citation>
    <scope>NUCLEOTIDE SEQUENCE [LARGE SCALE GENOMIC DNA]</scope>
    <source>
        <strain evidence="13">IMSAGC_001</strain>
    </source>
</reference>
<keyword evidence="5" id="KW-0235">DNA replication</keyword>
<dbReference type="GO" id="GO:0005829">
    <property type="term" value="C:cytosol"/>
    <property type="evidence" value="ECO:0007669"/>
    <property type="project" value="TreeGrafter"/>
</dbReference>
<dbReference type="Gene3D" id="4.10.520.10">
    <property type="entry name" value="IHF-like DNA-binding proteins"/>
    <property type="match status" value="1"/>
</dbReference>
<evidence type="ECO:0000256" key="9">
    <source>
        <dbReference type="ARBA" id="ARBA00033227"/>
    </source>
</evidence>
<feature type="compositionally biased region" description="Polar residues" evidence="11">
    <location>
        <begin position="111"/>
        <end position="122"/>
    </location>
</feature>
<feature type="compositionally biased region" description="Basic and acidic residues" evidence="11">
    <location>
        <begin position="123"/>
        <end position="136"/>
    </location>
</feature>
<organism evidence="13 14">
    <name type="scientific">Bacteroides acidifaciens</name>
    <dbReference type="NCBI Taxonomy" id="85831"/>
    <lineage>
        <taxon>Bacteria</taxon>
        <taxon>Pseudomonadati</taxon>
        <taxon>Bacteroidota</taxon>
        <taxon>Bacteroidia</taxon>
        <taxon>Bacteroidales</taxon>
        <taxon>Bacteroidaceae</taxon>
        <taxon>Bacteroides</taxon>
    </lineage>
</organism>
<sequence length="176" mass="18789">MAIPFKRVGRKDPRKVDGVVKFHPQLVTQGQSVDLDKLAYTMKDKSSLSLGDIQSVLTNLVEAMRAALFDGKSVNIRDFGVFSLSATTLGVDKKEDCTMKNIKAVNINFRPSSSVRPNLSSTRADEKIEFLDLDAPKKKKTEGNPDDGGGENPGGNENPGGGGDNGGETPDPDPAA</sequence>
<dbReference type="PANTHER" id="PTHR33175:SF13">
    <property type="entry name" value="HISTONE-LIKE PROTEIN"/>
    <property type="match status" value="1"/>
</dbReference>
<dbReference type="EMBL" id="BLLS01000162">
    <property type="protein sequence ID" value="GFH88139.1"/>
    <property type="molecule type" value="Genomic_DNA"/>
</dbReference>
<dbReference type="RefSeq" id="WP_162222246.1">
    <property type="nucleotide sequence ID" value="NZ_BLLS01000162.1"/>
</dbReference>
<evidence type="ECO:0000256" key="5">
    <source>
        <dbReference type="ARBA" id="ARBA00022705"/>
    </source>
</evidence>
<keyword evidence="6" id="KW-0426">Late protein</keyword>
<gene>
    <name evidence="13" type="primary">ihfB_2</name>
    <name evidence="13" type="ORF">IMSAGC001_03580</name>
</gene>
<evidence type="ECO:0000256" key="1">
    <source>
        <dbReference type="ARBA" id="ARBA00004328"/>
    </source>
</evidence>
<dbReference type="InterPro" id="IPR005902">
    <property type="entry name" value="HU_DNA-bd_put"/>
</dbReference>
<evidence type="ECO:0000259" key="12">
    <source>
        <dbReference type="Pfam" id="PF18291"/>
    </source>
</evidence>
<evidence type="ECO:0000256" key="11">
    <source>
        <dbReference type="SAM" id="MobiDB-lite"/>
    </source>
</evidence>
<dbReference type="SUPFAM" id="SSF47729">
    <property type="entry name" value="IHF-like DNA-binding proteins"/>
    <property type="match status" value="1"/>
</dbReference>
<dbReference type="InterPro" id="IPR041607">
    <property type="entry name" value="HU-HIG"/>
</dbReference>
<evidence type="ECO:0000313" key="14">
    <source>
        <dbReference type="Proteomes" id="UP000491181"/>
    </source>
</evidence>
<evidence type="ECO:0000256" key="10">
    <source>
        <dbReference type="ARBA" id="ARBA00046140"/>
    </source>
</evidence>
<dbReference type="PANTHER" id="PTHR33175">
    <property type="entry name" value="DNA-BINDING PROTEIN HU"/>
    <property type="match status" value="1"/>
</dbReference>
<dbReference type="NCBIfam" id="TIGR01201">
    <property type="entry name" value="HU_rel"/>
    <property type="match status" value="1"/>
</dbReference>
<evidence type="ECO:0000256" key="8">
    <source>
        <dbReference type="ARBA" id="ARBA00033120"/>
    </source>
</evidence>
<feature type="region of interest" description="Disordered" evidence="11">
    <location>
        <begin position="111"/>
        <end position="176"/>
    </location>
</feature>
<evidence type="ECO:0000313" key="13">
    <source>
        <dbReference type="EMBL" id="GFH88139.1"/>
    </source>
</evidence>
<dbReference type="InterPro" id="IPR000119">
    <property type="entry name" value="Hist_DNA-bd"/>
</dbReference>
<comment type="function">
    <text evidence="10">DNA-binding protein that plays a critical role in nucleoid compaction, genome replication and DNA replication and transcription. Binds to both ssDNA and dsDNA with a binding site covering about 15 nucleotides. Displays DNA-supercoiling activity only when associated with the viral DNA topoisomerase 2.</text>
</comment>